<proteinExistence type="predicted"/>
<reference evidence="1 2" key="1">
    <citation type="submission" date="2017-11" db="EMBL/GenBank/DDBJ databases">
        <title>Complete genome of a free-living desiccation-tolerant cyanobacterium and its photosynthetic adaptation to extreme terrestrial habitat.</title>
        <authorList>
            <person name="Shang J."/>
        </authorList>
    </citation>
    <scope>NUCLEOTIDE SEQUENCE [LARGE SCALE GENOMIC DNA]</scope>
    <source>
        <strain evidence="1 2">CCNUN1</strain>
    </source>
</reference>
<accession>A0A2K8STY4</accession>
<evidence type="ECO:0000313" key="2">
    <source>
        <dbReference type="Proteomes" id="UP000232003"/>
    </source>
</evidence>
<keyword evidence="2" id="KW-1185">Reference proteome</keyword>
<dbReference type="KEGG" id="nfl:COO91_04220"/>
<name>A0A2K8STY4_9NOSO</name>
<dbReference type="EMBL" id="CP024785">
    <property type="protein sequence ID" value="AUB38255.1"/>
    <property type="molecule type" value="Genomic_DNA"/>
</dbReference>
<protein>
    <submittedName>
        <fullName evidence="1">Uncharacterized protein</fullName>
    </submittedName>
</protein>
<dbReference type="AlphaFoldDB" id="A0A2K8STY4"/>
<evidence type="ECO:0000313" key="1">
    <source>
        <dbReference type="EMBL" id="AUB38255.1"/>
    </source>
</evidence>
<dbReference type="Proteomes" id="UP000232003">
    <property type="component" value="Chromosome"/>
</dbReference>
<organism evidence="1 2">
    <name type="scientific">Nostoc flagelliforme CCNUN1</name>
    <dbReference type="NCBI Taxonomy" id="2038116"/>
    <lineage>
        <taxon>Bacteria</taxon>
        <taxon>Bacillati</taxon>
        <taxon>Cyanobacteriota</taxon>
        <taxon>Cyanophyceae</taxon>
        <taxon>Nostocales</taxon>
        <taxon>Nostocaceae</taxon>
        <taxon>Nostoc</taxon>
    </lineage>
</organism>
<gene>
    <name evidence="1" type="ORF">COO91_04220</name>
</gene>
<sequence length="39" mass="4462">MTFDFPEPEFMLSGVETQRLQELGLTQVQVTAEDLQMSD</sequence>